<keyword evidence="1" id="KW-0812">Transmembrane</keyword>
<dbReference type="Proteomes" id="UP001147746">
    <property type="component" value="Unassembled WGS sequence"/>
</dbReference>
<evidence type="ECO:0000256" key="1">
    <source>
        <dbReference type="SAM" id="Phobius"/>
    </source>
</evidence>
<feature type="transmembrane region" description="Helical" evidence="1">
    <location>
        <begin position="167"/>
        <end position="190"/>
    </location>
</feature>
<keyword evidence="3" id="KW-1185">Reference proteome</keyword>
<accession>A0A9W9QBV5</accession>
<keyword evidence="1" id="KW-0472">Membrane</keyword>
<proteinExistence type="predicted"/>
<name>A0A9W9QBV5_9EURO</name>
<comment type="caution">
    <text evidence="2">The sequence shown here is derived from an EMBL/GenBank/DDBJ whole genome shotgun (WGS) entry which is preliminary data.</text>
</comment>
<organism evidence="2 3">
    <name type="scientific">Penicillium atrosanguineum</name>
    <dbReference type="NCBI Taxonomy" id="1132637"/>
    <lineage>
        <taxon>Eukaryota</taxon>
        <taxon>Fungi</taxon>
        <taxon>Dikarya</taxon>
        <taxon>Ascomycota</taxon>
        <taxon>Pezizomycotina</taxon>
        <taxon>Eurotiomycetes</taxon>
        <taxon>Eurotiomycetidae</taxon>
        <taxon>Eurotiales</taxon>
        <taxon>Aspergillaceae</taxon>
        <taxon>Penicillium</taxon>
    </lineage>
</organism>
<sequence length="210" mass="23623">MESFQARIAAAIDYLTLLASEPWTALHVRQQDEHRVTLEAAGWKLDLSLDTMKSSIFGYAYLLDRGGYFWKMLLHALRHRGNPGWNPFSGSDGVRVGSSTKKGILYFCPVVCGEDCTSIPFTVLNSTLPGQLMIWQSENPDSHFTRRLKIALFLRLVTMACIGNGKYLWRGLLGLAILVLRCVLVVTMAADRLTRVLWCRSHAGSFQQLE</sequence>
<reference evidence="2" key="1">
    <citation type="submission" date="2022-12" db="EMBL/GenBank/DDBJ databases">
        <authorList>
            <person name="Petersen C."/>
        </authorList>
    </citation>
    <scope>NUCLEOTIDE SEQUENCE</scope>
    <source>
        <strain evidence="2">IBT 21472</strain>
    </source>
</reference>
<gene>
    <name evidence="2" type="ORF">N7476_000348</name>
</gene>
<reference evidence="2" key="2">
    <citation type="journal article" date="2023" name="IMA Fungus">
        <title>Comparative genomic study of the Penicillium genus elucidates a diverse pangenome and 15 lateral gene transfer events.</title>
        <authorList>
            <person name="Petersen C."/>
            <person name="Sorensen T."/>
            <person name="Nielsen M.R."/>
            <person name="Sondergaard T.E."/>
            <person name="Sorensen J.L."/>
            <person name="Fitzpatrick D.A."/>
            <person name="Frisvad J.C."/>
            <person name="Nielsen K.L."/>
        </authorList>
    </citation>
    <scope>NUCLEOTIDE SEQUENCE</scope>
    <source>
        <strain evidence="2">IBT 21472</strain>
    </source>
</reference>
<dbReference type="AlphaFoldDB" id="A0A9W9QBV5"/>
<evidence type="ECO:0000313" key="3">
    <source>
        <dbReference type="Proteomes" id="UP001147746"/>
    </source>
</evidence>
<evidence type="ECO:0000313" key="2">
    <source>
        <dbReference type="EMBL" id="KAJ5330565.1"/>
    </source>
</evidence>
<keyword evidence="1" id="KW-1133">Transmembrane helix</keyword>
<dbReference type="EMBL" id="JAPZBO010000001">
    <property type="protein sequence ID" value="KAJ5330565.1"/>
    <property type="molecule type" value="Genomic_DNA"/>
</dbReference>
<protein>
    <submittedName>
        <fullName evidence="2">Uncharacterized protein</fullName>
    </submittedName>
</protein>